<reference evidence="1 2" key="1">
    <citation type="submission" date="2024-04" db="EMBL/GenBank/DDBJ databases">
        <title>draft genome sequnece of Paenibacillus filicis.</title>
        <authorList>
            <person name="Kim D.-U."/>
        </authorList>
    </citation>
    <scope>NUCLEOTIDE SEQUENCE [LARGE SCALE GENOMIC DNA]</scope>
    <source>
        <strain evidence="1 2">KACC14197</strain>
    </source>
</reference>
<keyword evidence="2" id="KW-1185">Reference proteome</keyword>
<evidence type="ECO:0000313" key="2">
    <source>
        <dbReference type="Proteomes" id="UP001469365"/>
    </source>
</evidence>
<sequence length="94" mass="10626">MNLKYIGVNNRGRAEWAELDLADNLWPEGRIMEEWEVRQYRPIVEKTEKALGRTLERAELSILAWLSGMDNSTVKAVSSLIGAAYENGKKEGST</sequence>
<organism evidence="1 2">
    <name type="scientific">Paenibacillus filicis</name>
    <dbReference type="NCBI Taxonomy" id="669464"/>
    <lineage>
        <taxon>Bacteria</taxon>
        <taxon>Bacillati</taxon>
        <taxon>Bacillota</taxon>
        <taxon>Bacilli</taxon>
        <taxon>Bacillales</taxon>
        <taxon>Paenibacillaceae</taxon>
        <taxon>Paenibacillus</taxon>
    </lineage>
</organism>
<name>A0ABU9DIF7_9BACL</name>
<dbReference type="Proteomes" id="UP001469365">
    <property type="component" value="Unassembled WGS sequence"/>
</dbReference>
<protein>
    <submittedName>
        <fullName evidence="1">Uncharacterized protein</fullName>
    </submittedName>
</protein>
<evidence type="ECO:0000313" key="1">
    <source>
        <dbReference type="EMBL" id="MEK8128642.1"/>
    </source>
</evidence>
<comment type="caution">
    <text evidence="1">The sequence shown here is derived from an EMBL/GenBank/DDBJ whole genome shotgun (WGS) entry which is preliminary data.</text>
</comment>
<dbReference type="RefSeq" id="WP_341415720.1">
    <property type="nucleotide sequence ID" value="NZ_JBBPCC010000006.1"/>
</dbReference>
<proteinExistence type="predicted"/>
<gene>
    <name evidence="1" type="ORF">WMW72_12065</name>
</gene>
<dbReference type="EMBL" id="JBBPCC010000006">
    <property type="protein sequence ID" value="MEK8128642.1"/>
    <property type="molecule type" value="Genomic_DNA"/>
</dbReference>
<accession>A0ABU9DIF7</accession>